<dbReference type="Proteomes" id="UP000001940">
    <property type="component" value="Chromosome IV"/>
</dbReference>
<dbReference type="OrthoDB" id="5772781at2759"/>
<dbReference type="Reactome" id="R-CEL-163841">
    <property type="pathway name" value="Gamma carboxylation, hypusinylation, hydroxylation, and arylsulfatase activation"/>
</dbReference>
<dbReference type="InterPro" id="IPR016477">
    <property type="entry name" value="Fructo-/Ketosamine-3-kinase"/>
</dbReference>
<dbReference type="GO" id="GO:0016301">
    <property type="term" value="F:kinase activity"/>
    <property type="evidence" value="ECO:0000318"/>
    <property type="project" value="GO_Central"/>
</dbReference>
<dbReference type="PIRSF" id="PIRSF006221">
    <property type="entry name" value="Ketosamine-3-kinase"/>
    <property type="match status" value="1"/>
</dbReference>
<dbReference type="AGR" id="WB:WBGene00013802"/>
<dbReference type="Pfam" id="PF03881">
    <property type="entry name" value="Fructosamin_kin"/>
    <property type="match status" value="2"/>
</dbReference>
<dbReference type="PhylomeDB" id="Q9U2U7"/>
<comment type="catalytic activity">
    <reaction evidence="2">
        <text>N(6)-D-ribulosyl-L-lysyl-[protein] + ATP = N(6)-(3-O-phospho-D-ribulosyl)-L-lysyl-[protein] + ADP + H(+)</text>
        <dbReference type="Rhea" id="RHEA:48432"/>
        <dbReference type="Rhea" id="RHEA-COMP:12103"/>
        <dbReference type="Rhea" id="RHEA-COMP:12104"/>
        <dbReference type="ChEBI" id="CHEBI:15378"/>
        <dbReference type="ChEBI" id="CHEBI:30616"/>
        <dbReference type="ChEBI" id="CHEBI:90418"/>
        <dbReference type="ChEBI" id="CHEBI:90420"/>
        <dbReference type="ChEBI" id="CHEBI:456216"/>
        <dbReference type="EC" id="2.7.1.172"/>
    </reaction>
    <physiologicalReaction direction="left-to-right" evidence="2">
        <dbReference type="Rhea" id="RHEA:48433"/>
    </physiologicalReaction>
</comment>
<dbReference type="CTD" id="191003"/>
<comment type="similarity">
    <text evidence="3">Belongs to the fructosamine kinase family.</text>
</comment>
<evidence type="ECO:0000256" key="1">
    <source>
        <dbReference type="ARBA" id="ARBA00011961"/>
    </source>
</evidence>
<dbReference type="InterPro" id="IPR011009">
    <property type="entry name" value="Kinase-like_dom_sf"/>
</dbReference>
<dbReference type="EC" id="2.7.1.172" evidence="1"/>
<organism evidence="4 5">
    <name type="scientific">Caenorhabditis elegans</name>
    <dbReference type="NCBI Taxonomy" id="6239"/>
    <lineage>
        <taxon>Eukaryota</taxon>
        <taxon>Metazoa</taxon>
        <taxon>Ecdysozoa</taxon>
        <taxon>Nematoda</taxon>
        <taxon>Chromadorea</taxon>
        <taxon>Rhabditida</taxon>
        <taxon>Rhabditina</taxon>
        <taxon>Rhabditomorpha</taxon>
        <taxon>Rhabditoidea</taxon>
        <taxon>Rhabditidae</taxon>
        <taxon>Peloderinae</taxon>
        <taxon>Caenorhabditis</taxon>
    </lineage>
</organism>
<dbReference type="InParanoid" id="Q9U2U7"/>
<proteinExistence type="inferred from homology"/>
<keyword evidence="5" id="KW-1185">Reference proteome</keyword>
<accession>Q9U2U7</accession>
<dbReference type="STRING" id="6239.Y116A8C.25a.1"/>
<dbReference type="PANTHER" id="PTHR12149:SF8">
    <property type="entry name" value="PROTEIN-RIBULOSAMINE 3-KINASE"/>
    <property type="match status" value="1"/>
</dbReference>
<dbReference type="HOGENOM" id="CLU_036517_0_1_1"/>
<dbReference type="FunFam" id="3.90.1200.10:FF:000003">
    <property type="entry name" value="fructosamine-3-kinase isoform X1"/>
    <property type="match status" value="1"/>
</dbReference>
<dbReference type="WormBase" id="Y116A8C.25a">
    <property type="protein sequence ID" value="CE42698"/>
    <property type="gene ID" value="WBGene00013802"/>
</dbReference>
<dbReference type="FunCoup" id="Q9U2U7">
    <property type="interactions" value="1131"/>
</dbReference>
<dbReference type="Bgee" id="WBGene00013802">
    <property type="expression patterns" value="Expressed in pharyngeal muscle cell (C elegans) and 3 other cell types or tissues"/>
</dbReference>
<dbReference type="ExpressionAtlas" id="Q9U2U7">
    <property type="expression patterns" value="baseline and differential"/>
</dbReference>
<evidence type="ECO:0000256" key="3">
    <source>
        <dbReference type="PIRNR" id="PIRNR006221"/>
    </source>
</evidence>
<dbReference type="EMBL" id="BX284604">
    <property type="protein sequence ID" value="CAB55130.2"/>
    <property type="molecule type" value="Genomic_DNA"/>
</dbReference>
<dbReference type="Gene3D" id="3.90.1200.10">
    <property type="match status" value="1"/>
</dbReference>
<dbReference type="eggNOG" id="KOG3021">
    <property type="taxonomic scope" value="Eukaryota"/>
</dbReference>
<evidence type="ECO:0000313" key="6">
    <source>
        <dbReference type="WormBase" id="Y116A8C.25a"/>
    </source>
</evidence>
<dbReference type="SMR" id="Q9U2U7"/>
<gene>
    <name evidence="4" type="ORF">CELE_Y116A8C.25</name>
    <name evidence="4 6" type="ORF">Y116A8C.25</name>
</gene>
<sequence length="308" mass="35415">MDREVEAQIGLNNVKILKSNILDSDEGKLFLKFGDEDLVIGELESLKAIQSTETILCPKPFGIIRRNGSYSLITSYIDFQLRKDWALAGSQLAKMHAKNGEQLAQNARRTRFVSVNSGMSDISKSEEGEQIGTENFGFHVTTCCGRLGQENDWTETWEEFFIRHRLKPQIDRLIETHNDRQLFELSEILYTKTAKLLKCRENVLPSLVHGDLWGGNWSMTTADGAPEPIIFDPSSSYSDPEFEFGIMKMFGGWTQDFENKYEKIIKTADGKNQRVLLYELYHNLNHWNHFGNSYRKSSIDLIKQILKF</sequence>
<dbReference type="GO" id="GO:0102193">
    <property type="term" value="F:protein-ribulosamine 3-kinase activity"/>
    <property type="evidence" value="ECO:0007669"/>
    <property type="project" value="UniProtKB-EC"/>
</dbReference>
<reference evidence="4 5" key="1">
    <citation type="journal article" date="1998" name="Science">
        <title>Genome sequence of the nematode C. elegans: a platform for investigating biology.</title>
        <authorList>
            <consortium name="The C. elegans sequencing consortium"/>
            <person name="Sulson J.E."/>
            <person name="Waterston R."/>
        </authorList>
    </citation>
    <scope>NUCLEOTIDE SEQUENCE [LARGE SCALE GENOMIC DNA]</scope>
    <source>
        <strain evidence="4 5">Bristol N2</strain>
    </source>
</reference>
<dbReference type="PANTHER" id="PTHR12149">
    <property type="entry name" value="FRUCTOSAMINE 3 KINASE-RELATED PROTEIN"/>
    <property type="match status" value="1"/>
</dbReference>
<dbReference type="SUPFAM" id="SSF56112">
    <property type="entry name" value="Protein kinase-like (PK-like)"/>
    <property type="match status" value="1"/>
</dbReference>
<dbReference type="GeneID" id="191003"/>
<evidence type="ECO:0000256" key="2">
    <source>
        <dbReference type="ARBA" id="ARBA00048655"/>
    </source>
</evidence>
<dbReference type="OMA" id="EXHAAKL"/>
<dbReference type="UCSC" id="Y116A8C.25">
    <property type="organism name" value="c. elegans"/>
</dbReference>
<name>Q9U2U7_CAEEL</name>
<evidence type="ECO:0000313" key="5">
    <source>
        <dbReference type="Proteomes" id="UP000001940"/>
    </source>
</evidence>
<dbReference type="AlphaFoldDB" id="Q9U2U7"/>
<dbReference type="RefSeq" id="NP_503025.2">
    <property type="nucleotide sequence ID" value="NM_070624.2"/>
</dbReference>
<keyword evidence="3" id="KW-0418">Kinase</keyword>
<evidence type="ECO:0000313" key="4">
    <source>
        <dbReference type="EMBL" id="CAB55130.2"/>
    </source>
</evidence>
<dbReference type="PaxDb" id="6239-Y116A8C.25"/>
<protein>
    <recommendedName>
        <fullName evidence="1">protein-ribulosamine 3-kinase</fullName>
        <ecNumber evidence="1">2.7.1.172</ecNumber>
    </recommendedName>
</protein>
<keyword evidence="3" id="KW-0808">Transferase</keyword>